<accession>A0AAV7XGZ5</accession>
<comment type="caution">
    <text evidence="12">The sequence shown here is derived from an EMBL/GenBank/DDBJ whole genome shotgun (WGS) entry which is preliminary data.</text>
</comment>
<keyword evidence="8 10" id="KW-1133">Transmembrane helix</keyword>
<keyword evidence="9 10" id="KW-0472">Membrane</keyword>
<dbReference type="EMBL" id="JAPTSV010000009">
    <property type="protein sequence ID" value="KAJ1524618.1"/>
    <property type="molecule type" value="Genomic_DNA"/>
</dbReference>
<name>A0AAV7XGZ5_9NEOP</name>
<dbReference type="FunFam" id="3.40.50.300:FF:000298">
    <property type="entry name" value="ATP-binding cassette sub-family A member 12"/>
    <property type="match status" value="1"/>
</dbReference>
<feature type="transmembrane region" description="Helical" evidence="10">
    <location>
        <begin position="714"/>
        <end position="738"/>
    </location>
</feature>
<evidence type="ECO:0000259" key="11">
    <source>
        <dbReference type="PROSITE" id="PS50893"/>
    </source>
</evidence>
<dbReference type="GO" id="GO:0016887">
    <property type="term" value="F:ATP hydrolysis activity"/>
    <property type="evidence" value="ECO:0007669"/>
    <property type="project" value="InterPro"/>
</dbReference>
<dbReference type="Pfam" id="PF12698">
    <property type="entry name" value="ABC2_membrane_3"/>
    <property type="match status" value="1"/>
</dbReference>
<dbReference type="CDD" id="cd03263">
    <property type="entry name" value="ABC_subfamily_A"/>
    <property type="match status" value="2"/>
</dbReference>
<feature type="domain" description="ABC transporter" evidence="11">
    <location>
        <begin position="892"/>
        <end position="1124"/>
    </location>
</feature>
<keyword evidence="6" id="KW-0547">Nucleotide-binding</keyword>
<dbReference type="SMART" id="SM00382">
    <property type="entry name" value="AAA"/>
    <property type="match status" value="2"/>
</dbReference>
<dbReference type="GO" id="GO:0005524">
    <property type="term" value="F:ATP binding"/>
    <property type="evidence" value="ECO:0007669"/>
    <property type="project" value="UniProtKB-KW"/>
</dbReference>
<comment type="similarity">
    <text evidence="2">Belongs to the ABC transporter superfamily. ABCA family.</text>
</comment>
<evidence type="ECO:0000256" key="2">
    <source>
        <dbReference type="ARBA" id="ARBA00008869"/>
    </source>
</evidence>
<dbReference type="AlphaFoldDB" id="A0AAV7XGZ5"/>
<feature type="transmembrane region" description="Helical" evidence="10">
    <location>
        <begin position="745"/>
        <end position="766"/>
    </location>
</feature>
<dbReference type="InterPro" id="IPR003439">
    <property type="entry name" value="ABC_transporter-like_ATP-bd"/>
</dbReference>
<comment type="subcellular location">
    <subcellularLocation>
        <location evidence="1">Membrane</location>
        <topology evidence="1">Multi-pass membrane protein</topology>
    </subcellularLocation>
</comment>
<evidence type="ECO:0000256" key="3">
    <source>
        <dbReference type="ARBA" id="ARBA00022448"/>
    </source>
</evidence>
<keyword evidence="5" id="KW-0677">Repeat</keyword>
<feature type="domain" description="ABC transporter" evidence="11">
    <location>
        <begin position="30"/>
        <end position="260"/>
    </location>
</feature>
<evidence type="ECO:0000256" key="7">
    <source>
        <dbReference type="ARBA" id="ARBA00022840"/>
    </source>
</evidence>
<evidence type="ECO:0000256" key="1">
    <source>
        <dbReference type="ARBA" id="ARBA00004141"/>
    </source>
</evidence>
<reference evidence="12" key="1">
    <citation type="submission" date="2022-12" db="EMBL/GenBank/DDBJ databases">
        <title>Chromosome-level genome assembly of the bean flower thrips Megalurothrips usitatus.</title>
        <authorList>
            <person name="Ma L."/>
            <person name="Liu Q."/>
            <person name="Li H."/>
            <person name="Cai W."/>
        </authorList>
    </citation>
    <scope>NUCLEOTIDE SEQUENCE</scope>
    <source>
        <strain evidence="12">Cailab_2022a</strain>
    </source>
</reference>
<protein>
    <recommendedName>
        <fullName evidence="11">ABC transporter domain-containing protein</fullName>
    </recommendedName>
</protein>
<evidence type="ECO:0000256" key="6">
    <source>
        <dbReference type="ARBA" id="ARBA00022741"/>
    </source>
</evidence>
<dbReference type="Proteomes" id="UP001075354">
    <property type="component" value="Chromosome 9"/>
</dbReference>
<dbReference type="PROSITE" id="PS50893">
    <property type="entry name" value="ABC_TRANSPORTER_2"/>
    <property type="match status" value="2"/>
</dbReference>
<proteinExistence type="inferred from homology"/>
<feature type="transmembrane region" description="Helical" evidence="10">
    <location>
        <begin position="825"/>
        <end position="843"/>
    </location>
</feature>
<feature type="transmembrane region" description="Helical" evidence="10">
    <location>
        <begin position="629"/>
        <end position="655"/>
    </location>
</feature>
<keyword evidence="7" id="KW-0067">ATP-binding</keyword>
<dbReference type="Gene3D" id="3.40.50.300">
    <property type="entry name" value="P-loop containing nucleotide triphosphate hydrolases"/>
    <property type="match status" value="2"/>
</dbReference>
<dbReference type="GO" id="GO:0005319">
    <property type="term" value="F:lipid transporter activity"/>
    <property type="evidence" value="ECO:0007669"/>
    <property type="project" value="TreeGrafter"/>
</dbReference>
<evidence type="ECO:0000256" key="10">
    <source>
        <dbReference type="SAM" id="Phobius"/>
    </source>
</evidence>
<dbReference type="InterPro" id="IPR003593">
    <property type="entry name" value="AAA+_ATPase"/>
</dbReference>
<keyword evidence="3" id="KW-0813">Transport</keyword>
<gene>
    <name evidence="12" type="ORF">ONE63_011102</name>
</gene>
<evidence type="ECO:0000256" key="4">
    <source>
        <dbReference type="ARBA" id="ARBA00022692"/>
    </source>
</evidence>
<dbReference type="PANTHER" id="PTHR19229">
    <property type="entry name" value="ATP-BINDING CASSETTE TRANSPORTER SUBFAMILY A ABCA"/>
    <property type="match status" value="1"/>
</dbReference>
<evidence type="ECO:0000313" key="12">
    <source>
        <dbReference type="EMBL" id="KAJ1524618.1"/>
    </source>
</evidence>
<evidence type="ECO:0000256" key="8">
    <source>
        <dbReference type="ARBA" id="ARBA00022989"/>
    </source>
</evidence>
<evidence type="ECO:0000256" key="5">
    <source>
        <dbReference type="ARBA" id="ARBA00022737"/>
    </source>
</evidence>
<dbReference type="FunFam" id="3.40.50.300:FF:000335">
    <property type="entry name" value="ATP binding cassette subfamily A member 5"/>
    <property type="match status" value="1"/>
</dbReference>
<feature type="transmembrane region" description="Helical" evidence="10">
    <location>
        <begin position="676"/>
        <end position="702"/>
    </location>
</feature>
<dbReference type="SUPFAM" id="SSF52540">
    <property type="entry name" value="P-loop containing nucleoside triphosphate hydrolases"/>
    <property type="match status" value="2"/>
</dbReference>
<dbReference type="GO" id="GO:0016020">
    <property type="term" value="C:membrane"/>
    <property type="evidence" value="ECO:0007669"/>
    <property type="project" value="UniProtKB-SubCell"/>
</dbReference>
<dbReference type="GO" id="GO:0140359">
    <property type="term" value="F:ABC-type transporter activity"/>
    <property type="evidence" value="ECO:0007669"/>
    <property type="project" value="InterPro"/>
</dbReference>
<evidence type="ECO:0000313" key="13">
    <source>
        <dbReference type="Proteomes" id="UP001075354"/>
    </source>
</evidence>
<dbReference type="InterPro" id="IPR013525">
    <property type="entry name" value="ABC2_TM"/>
</dbReference>
<keyword evidence="13" id="KW-1185">Reference proteome</keyword>
<dbReference type="PANTHER" id="PTHR19229:SF36">
    <property type="entry name" value="ATP-BINDING CASSETTE SUB-FAMILY A MEMBER 2"/>
    <property type="match status" value="1"/>
</dbReference>
<dbReference type="InterPro" id="IPR027417">
    <property type="entry name" value="P-loop_NTPase"/>
</dbReference>
<dbReference type="InterPro" id="IPR026082">
    <property type="entry name" value="ABCA"/>
</dbReference>
<organism evidence="12 13">
    <name type="scientific">Megalurothrips usitatus</name>
    <name type="common">bean blossom thrips</name>
    <dbReference type="NCBI Taxonomy" id="439358"/>
    <lineage>
        <taxon>Eukaryota</taxon>
        <taxon>Metazoa</taxon>
        <taxon>Ecdysozoa</taxon>
        <taxon>Arthropoda</taxon>
        <taxon>Hexapoda</taxon>
        <taxon>Insecta</taxon>
        <taxon>Pterygota</taxon>
        <taxon>Neoptera</taxon>
        <taxon>Paraneoptera</taxon>
        <taxon>Thysanoptera</taxon>
        <taxon>Terebrantia</taxon>
        <taxon>Thripoidea</taxon>
        <taxon>Thripidae</taxon>
        <taxon>Megalurothrips</taxon>
    </lineage>
</organism>
<evidence type="ECO:0000256" key="9">
    <source>
        <dbReference type="ARBA" id="ARBA00023136"/>
    </source>
</evidence>
<keyword evidence="4 10" id="KW-0812">Transmembrane</keyword>
<dbReference type="Pfam" id="PF00005">
    <property type="entry name" value="ABC_tran"/>
    <property type="match status" value="2"/>
</dbReference>
<sequence length="1206" mass="132232">MKRSITKCASVLSVPAGNFEAAPEGAIVGVAIENLTKVFGKKKAAVNGLNLNFYQDQINCFLGHNGAGKTTTISMLTGLYTPTSGTARLNGKDIRHDMDAIRTSMGVCPQHNVLFSSLTVEEHLLFFGRIKGVDEKVLKDEIDGMLSEMGLEARNMAPPSLTKNFPKRKLSVGMAFVGGSRTVFLDEPTAGVDPFSRRAIWELLIKYRKGRTVILTTHFMDEADLLGDRIAIISNGRLQCCGSSVNILNSLSIKRHSERVWSVIAKSWGRAGKALLLQEVLSVVPSARPRRVDGADSDDSQVVYTLPDRHDVAAITALLERLDHQRDALGIASYAISDTSLEEIFLKVAEKKESDGSQSDVLALEDDDETTTGKMLAEPVSGGRLLLQQYVSLAVKRFHYVRRDLKGLFTQLVLPAFFVMLALALSPNLNNGSTVEVVMRPDLLGKPVVSFVKQDQGSTTWGAKYLASMLKDGVGTALVGSDDTKKLPSLRSDTVPDHACTNSPPGNSTRDWTLPSGELYYDATGTALEDWLVSTYQNCRKNRFGGVSYGASYPLKGFSKADTVKVWFDGKTAAVSADVPAYLNTINNVILRASLPDGTNTREYGIETSNWPLPDNPDDDKDKVDAFEVVVVLSSAITVIFAMSFVPASFVMYLVEERMGQSKHLQLVSGLRPYIYWLQSYTWDLVSFIVSEFLVILIFVAYQTPMYTSGSNVVALICLIFMYGVSCTPMLYLFSWFFRIPSMAFLVLSTGNLLVGMATTVTIMVMKITSPDSVDVVEGVFLVLPQYCLGQGLMNMAMNHFKTKSMEAMGYEGDSPMTWDVTGKYLVAMAVAAAVLVCAVFLAEQSTHWWHFLQQSSSDEEVKPSDVGGEAEEDVLRERQRVANGEADGGMLVLKRLTKRYKRGAAPAVAGVSLGVERGQCFGLLGLNGAGKTSIFKMLTGDTLISGGDALVDGRSVRGDMDSVRRLTGYCPQFDALIPLLSVREHLVLYSGLRGVEPRQRPAAVRRAIDMLDLGAHEDKQAKALSGGNKRKLSAAIALVGDPLLLYMDEPTTSMDPCARRFVWQRVRRVVAAGRSVLLTSHSMEECEALCSRLTIMVNGRLTCLGSPQHLKHRYGSGYIAIIRCPVARVEEAKSLLLQRLPGGVIVESHLNQVKMQFPPELPLVRIFRSLDETRINGFVSDYSVSQTTLEDVFMRFARAQKAEAT</sequence>